<evidence type="ECO:0000313" key="2">
    <source>
        <dbReference type="EMBL" id="QCC51159.1"/>
    </source>
</evidence>
<dbReference type="Pfam" id="PF12840">
    <property type="entry name" value="HTH_20"/>
    <property type="match status" value="1"/>
</dbReference>
<dbReference type="InterPro" id="IPR036390">
    <property type="entry name" value="WH_DNA-bd_sf"/>
</dbReference>
<dbReference type="SMART" id="SM00418">
    <property type="entry name" value="HTH_ARSR"/>
    <property type="match status" value="1"/>
</dbReference>
<name>A0A4D6HB43_9EURY</name>
<dbReference type="Gene3D" id="1.10.10.10">
    <property type="entry name" value="Winged helix-like DNA-binding domain superfamily/Winged helix DNA-binding domain"/>
    <property type="match status" value="1"/>
</dbReference>
<dbReference type="CDD" id="cd00090">
    <property type="entry name" value="HTH_ARSR"/>
    <property type="match status" value="1"/>
</dbReference>
<dbReference type="GO" id="GO:0003700">
    <property type="term" value="F:DNA-binding transcription factor activity"/>
    <property type="evidence" value="ECO:0007669"/>
    <property type="project" value="InterPro"/>
</dbReference>
<dbReference type="InterPro" id="IPR011991">
    <property type="entry name" value="ArsR-like_HTH"/>
</dbReference>
<dbReference type="InterPro" id="IPR001845">
    <property type="entry name" value="HTH_ArsR_DNA-bd_dom"/>
</dbReference>
<reference evidence="2 3" key="1">
    <citation type="journal article" date="2019" name="Nat. Commun.">
        <title>A new type of DNA phosphorothioation-based antiviral system in archaea.</title>
        <authorList>
            <person name="Xiong L."/>
            <person name="Liu S."/>
            <person name="Chen S."/>
            <person name="Xiao Y."/>
            <person name="Zhu B."/>
            <person name="Gao Y."/>
            <person name="Zhang Y."/>
            <person name="Chen B."/>
            <person name="Luo J."/>
            <person name="Deng Z."/>
            <person name="Chen X."/>
            <person name="Wang L."/>
            <person name="Chen S."/>
        </authorList>
    </citation>
    <scope>NUCLEOTIDE SEQUENCE [LARGE SCALE GENOMIC DNA]</scope>
    <source>
        <strain evidence="2 3">CBA1105</strain>
    </source>
</reference>
<sequence length="177" mass="19586">MSDRTAVYTIDPETAQLLGSEIRAVILDELAEGDRSITQLNELLDERGFELAETSVRHHVGVLEDAGMLEVARREDVNGGTRKFYRATVRAYAFDASDAERRLHAMQGLVRAELLSLCSRLGATHREDFTAAAGSLEPQDCYENGDQGAYVFRELVERALADLETSGTLDERLPPIS</sequence>
<accession>A0A4D6HB43</accession>
<dbReference type="Proteomes" id="UP000296706">
    <property type="component" value="Chromosome"/>
</dbReference>
<protein>
    <submittedName>
        <fullName evidence="2">ArsR family transcriptional regulator</fullName>
    </submittedName>
</protein>
<dbReference type="GeneID" id="39847768"/>
<dbReference type="SUPFAM" id="SSF46785">
    <property type="entry name" value="Winged helix' DNA-binding domain"/>
    <property type="match status" value="1"/>
</dbReference>
<dbReference type="OrthoDB" id="371687at2157"/>
<feature type="domain" description="HTH arsR-type" evidence="1">
    <location>
        <begin position="13"/>
        <end position="98"/>
    </location>
</feature>
<evidence type="ECO:0000313" key="3">
    <source>
        <dbReference type="Proteomes" id="UP000296706"/>
    </source>
</evidence>
<evidence type="ECO:0000259" key="1">
    <source>
        <dbReference type="SMART" id="SM00418"/>
    </source>
</evidence>
<dbReference type="AlphaFoldDB" id="A0A4D6HB43"/>
<gene>
    <name evidence="2" type="ORF">DV733_07845</name>
</gene>
<dbReference type="KEGG" id="hsn:DV733_07845"/>
<dbReference type="EMBL" id="CP031310">
    <property type="protein sequence ID" value="QCC51159.1"/>
    <property type="molecule type" value="Genomic_DNA"/>
</dbReference>
<proteinExistence type="predicted"/>
<dbReference type="RefSeq" id="WP_049995227.1">
    <property type="nucleotide sequence ID" value="NZ_CP031310.1"/>
</dbReference>
<organism evidence="2 3">
    <name type="scientific">Halapricum salinum</name>
    <dbReference type="NCBI Taxonomy" id="1457250"/>
    <lineage>
        <taxon>Archaea</taxon>
        <taxon>Methanobacteriati</taxon>
        <taxon>Methanobacteriota</taxon>
        <taxon>Stenosarchaea group</taxon>
        <taxon>Halobacteria</taxon>
        <taxon>Halobacteriales</taxon>
        <taxon>Haloarculaceae</taxon>
        <taxon>Halapricum</taxon>
    </lineage>
</organism>
<dbReference type="STRING" id="1457250.GCA_000755225_01337"/>
<keyword evidence="3" id="KW-1185">Reference proteome</keyword>
<dbReference type="InterPro" id="IPR036388">
    <property type="entry name" value="WH-like_DNA-bd_sf"/>
</dbReference>